<dbReference type="Proteomes" id="UP000468531">
    <property type="component" value="Unassembled WGS sequence"/>
</dbReference>
<dbReference type="PANTHER" id="PTHR43877">
    <property type="entry name" value="AMINOALKYLPHOSPHONATE N-ACETYLTRANSFERASE-RELATED-RELATED"/>
    <property type="match status" value="1"/>
</dbReference>
<dbReference type="AlphaFoldDB" id="A0A6P1BKD0"/>
<dbReference type="InterPro" id="IPR000182">
    <property type="entry name" value="GNAT_dom"/>
</dbReference>
<comment type="caution">
    <text evidence="4">The sequence shown here is derived from an EMBL/GenBank/DDBJ whole genome shotgun (WGS) entry which is preliminary data.</text>
</comment>
<dbReference type="RefSeq" id="WP_163157206.1">
    <property type="nucleotide sequence ID" value="NZ_VKHP01000101.1"/>
</dbReference>
<evidence type="ECO:0000313" key="4">
    <source>
        <dbReference type="EMBL" id="NEU98669.1"/>
    </source>
</evidence>
<protein>
    <submittedName>
        <fullName evidence="4">GNAT family N-acetyltransferase</fullName>
    </submittedName>
</protein>
<reference evidence="4 5" key="1">
    <citation type="journal article" date="2020" name="Arch. Microbiol.">
        <title>Bradyrhizobium uaiense sp. nov., a new highly efficient cowpea symbiont.</title>
        <authorList>
            <person name="Cabral Michel D."/>
            <person name="Azarias Guimaraes A."/>
            <person name="Martins da Costa E."/>
            <person name="Soares de Carvalho T."/>
            <person name="Balsanelli E."/>
            <person name="Willems A."/>
            <person name="Maltempi de Souza E."/>
            <person name="de Souza Moreira F.M."/>
        </authorList>
    </citation>
    <scope>NUCLEOTIDE SEQUENCE [LARGE SCALE GENOMIC DNA]</scope>
    <source>
        <strain evidence="4 5">UFLA 03-164</strain>
    </source>
</reference>
<dbReference type="CDD" id="cd04301">
    <property type="entry name" value="NAT_SF"/>
    <property type="match status" value="1"/>
</dbReference>
<dbReference type="EMBL" id="VKHP01000101">
    <property type="protein sequence ID" value="NEU98669.1"/>
    <property type="molecule type" value="Genomic_DNA"/>
</dbReference>
<evidence type="ECO:0000256" key="1">
    <source>
        <dbReference type="ARBA" id="ARBA00022679"/>
    </source>
</evidence>
<proteinExistence type="predicted"/>
<evidence type="ECO:0000313" key="5">
    <source>
        <dbReference type="Proteomes" id="UP000468531"/>
    </source>
</evidence>
<name>A0A6P1BKD0_9BRAD</name>
<dbReference type="Pfam" id="PF00583">
    <property type="entry name" value="Acetyltransf_1"/>
    <property type="match status" value="1"/>
</dbReference>
<dbReference type="PANTHER" id="PTHR43877:SF1">
    <property type="entry name" value="ACETYLTRANSFERASE"/>
    <property type="match status" value="1"/>
</dbReference>
<organism evidence="4 5">
    <name type="scientific">Bradyrhizobium uaiense</name>
    <dbReference type="NCBI Taxonomy" id="2594946"/>
    <lineage>
        <taxon>Bacteria</taxon>
        <taxon>Pseudomonadati</taxon>
        <taxon>Pseudomonadota</taxon>
        <taxon>Alphaproteobacteria</taxon>
        <taxon>Hyphomicrobiales</taxon>
        <taxon>Nitrobacteraceae</taxon>
        <taxon>Bradyrhizobium</taxon>
    </lineage>
</organism>
<gene>
    <name evidence="4" type="ORF">FNJ47_23275</name>
</gene>
<accession>A0A6P1BKD0</accession>
<dbReference type="PROSITE" id="PS51186">
    <property type="entry name" value="GNAT"/>
    <property type="match status" value="1"/>
</dbReference>
<dbReference type="InterPro" id="IPR050832">
    <property type="entry name" value="Bact_Acetyltransf"/>
</dbReference>
<dbReference type="GO" id="GO:0016747">
    <property type="term" value="F:acyltransferase activity, transferring groups other than amino-acyl groups"/>
    <property type="evidence" value="ECO:0007669"/>
    <property type="project" value="InterPro"/>
</dbReference>
<keyword evidence="2" id="KW-0012">Acyltransferase</keyword>
<evidence type="ECO:0000256" key="2">
    <source>
        <dbReference type="ARBA" id="ARBA00023315"/>
    </source>
</evidence>
<dbReference type="InterPro" id="IPR016181">
    <property type="entry name" value="Acyl_CoA_acyltransferase"/>
</dbReference>
<dbReference type="Gene3D" id="3.40.630.30">
    <property type="match status" value="1"/>
</dbReference>
<sequence>MRNTRMRSYPRRVNFESGDVEFRLMGPADEVATLKFARALAVHDMLFLPRNISEPKVLSAWIKEIERGSIVSLLAVKDGAVVGCGTIARDPLSWSAHVGEIRTVISSHVRGTGVGRALSNEAFDIALSTGLERLTVQMTSDQSRAIAIFEGLGFRTEALLRDHVKDLQGKTHDIVVLGLDVSEVQRSEQGDSSDVIE</sequence>
<keyword evidence="5" id="KW-1185">Reference proteome</keyword>
<keyword evidence="1 4" id="KW-0808">Transferase</keyword>
<evidence type="ECO:0000259" key="3">
    <source>
        <dbReference type="PROSITE" id="PS51186"/>
    </source>
</evidence>
<feature type="domain" description="N-acetyltransferase" evidence="3">
    <location>
        <begin position="20"/>
        <end position="180"/>
    </location>
</feature>
<dbReference type="SUPFAM" id="SSF55729">
    <property type="entry name" value="Acyl-CoA N-acyltransferases (Nat)"/>
    <property type="match status" value="1"/>
</dbReference>